<keyword evidence="2" id="KW-1185">Reference proteome</keyword>
<dbReference type="Proteomes" id="UP000023152">
    <property type="component" value="Unassembled WGS sequence"/>
</dbReference>
<gene>
    <name evidence="1" type="ORF">RFI_14676</name>
</gene>
<evidence type="ECO:0000313" key="1">
    <source>
        <dbReference type="EMBL" id="ETO22520.1"/>
    </source>
</evidence>
<sequence>MNTFNKDTFTLFCDALGAKKCLQVFKCQCLCDEKNEAMIFPTCVTTENICSLVQLLSFDSSVSECVDILPIKQLHLKDLNLPSAVLEAVLGHFHRNCEKYTELESLLFGGTPFSVQAWKDVLQKKKKLIFQTFLLCRLFYPTVKQLEVSTCEMTDAATFSELLASNSVQKTLEYLTIDFVLCVCFFPSSLLFISYFCGNVAADDIGAIFDDQWTSLSDRQTSPEVPKMHLTLISPKVFAKTLFCEKTESTPYFFKIQIENIIPFFSYYYVLLQGYGLEELLFDCIEQLVEENSTLRVIKEVSIHGKLSRRLELTEINKLNKLSALSLKKFSWPVFQEENVFDALVASLQSRIECVVISNVITTTIIEKIATLLDELCTIEDWRLKSSFNFKDIFVI</sequence>
<protein>
    <submittedName>
        <fullName evidence="1">Uncharacterized protein</fullName>
    </submittedName>
</protein>
<accession>X6N8B6</accession>
<dbReference type="AlphaFoldDB" id="X6N8B6"/>
<dbReference type="EMBL" id="ASPP01010657">
    <property type="protein sequence ID" value="ETO22520.1"/>
    <property type="molecule type" value="Genomic_DNA"/>
</dbReference>
<proteinExistence type="predicted"/>
<reference evidence="1 2" key="1">
    <citation type="journal article" date="2013" name="Curr. Biol.">
        <title>The Genome of the Foraminiferan Reticulomyxa filosa.</title>
        <authorList>
            <person name="Glockner G."/>
            <person name="Hulsmann N."/>
            <person name="Schleicher M."/>
            <person name="Noegel A.A."/>
            <person name="Eichinger L."/>
            <person name="Gallinger C."/>
            <person name="Pawlowski J."/>
            <person name="Sierra R."/>
            <person name="Euteneuer U."/>
            <person name="Pillet L."/>
            <person name="Moustafa A."/>
            <person name="Platzer M."/>
            <person name="Groth M."/>
            <person name="Szafranski K."/>
            <person name="Schliwa M."/>
        </authorList>
    </citation>
    <scope>NUCLEOTIDE SEQUENCE [LARGE SCALE GENOMIC DNA]</scope>
</reference>
<name>X6N8B6_RETFI</name>
<organism evidence="1 2">
    <name type="scientific">Reticulomyxa filosa</name>
    <dbReference type="NCBI Taxonomy" id="46433"/>
    <lineage>
        <taxon>Eukaryota</taxon>
        <taxon>Sar</taxon>
        <taxon>Rhizaria</taxon>
        <taxon>Retaria</taxon>
        <taxon>Foraminifera</taxon>
        <taxon>Monothalamids</taxon>
        <taxon>Reticulomyxidae</taxon>
        <taxon>Reticulomyxa</taxon>
    </lineage>
</organism>
<comment type="caution">
    <text evidence="1">The sequence shown here is derived from an EMBL/GenBank/DDBJ whole genome shotgun (WGS) entry which is preliminary data.</text>
</comment>
<evidence type="ECO:0000313" key="2">
    <source>
        <dbReference type="Proteomes" id="UP000023152"/>
    </source>
</evidence>